<evidence type="ECO:0000313" key="5">
    <source>
        <dbReference type="Proteomes" id="UP000244867"/>
    </source>
</evidence>
<dbReference type="GO" id="GO:0005509">
    <property type="term" value="F:calcium ion binding"/>
    <property type="evidence" value="ECO:0007669"/>
    <property type="project" value="InterPro"/>
</dbReference>
<dbReference type="SUPFAM" id="SSF103647">
    <property type="entry name" value="TSP type-3 repeat"/>
    <property type="match status" value="1"/>
</dbReference>
<dbReference type="InterPro" id="IPR028974">
    <property type="entry name" value="TSP_type-3_rpt"/>
</dbReference>
<sequence length="213" mass="22270">MTTARLNSWSVTISYTVCDADGDGAEEHTDNCKGLANPDQADLDGDGLGNACDADVDGDGAPDSGDNCVTVPNPDQADADRNGVGDACTGDDDGDGRADAVDGCPLAAGATASGCPNVTRSVSIKLVKKHSLLVGSVGAGLAGCRAEAEVTLWKQRRGADRRLVLTTTDDRGRWRTRAPRAAGKYYASVSRTYLTRLVECAPDTSPKVRVRRR</sequence>
<keyword evidence="5" id="KW-1185">Reference proteome</keyword>
<name>A0A2R7Z1H1_9ACTN</name>
<dbReference type="PROSITE" id="PS51234">
    <property type="entry name" value="TSP3"/>
    <property type="match status" value="1"/>
</dbReference>
<organism evidence="4 5">
    <name type="scientific">Nocardioides currus</name>
    <dbReference type="NCBI Taxonomy" id="2133958"/>
    <lineage>
        <taxon>Bacteria</taxon>
        <taxon>Bacillati</taxon>
        <taxon>Actinomycetota</taxon>
        <taxon>Actinomycetes</taxon>
        <taxon>Propionibacteriales</taxon>
        <taxon>Nocardioidaceae</taxon>
        <taxon>Nocardioides</taxon>
    </lineage>
</organism>
<evidence type="ECO:0008006" key="6">
    <source>
        <dbReference type="Google" id="ProtNLM"/>
    </source>
</evidence>
<dbReference type="GO" id="GO:0007155">
    <property type="term" value="P:cell adhesion"/>
    <property type="evidence" value="ECO:0007669"/>
    <property type="project" value="InterPro"/>
</dbReference>
<keyword evidence="1" id="KW-0732">Signal</keyword>
<dbReference type="Gene3D" id="4.10.1080.10">
    <property type="entry name" value="TSP type-3 repeat"/>
    <property type="match status" value="1"/>
</dbReference>
<gene>
    <name evidence="4" type="ORF">C7S10_01665</name>
</gene>
<dbReference type="Proteomes" id="UP000244867">
    <property type="component" value="Unassembled WGS sequence"/>
</dbReference>
<dbReference type="AlphaFoldDB" id="A0A2R7Z1H1"/>
<feature type="region of interest" description="Disordered" evidence="3">
    <location>
        <begin position="63"/>
        <end position="91"/>
    </location>
</feature>
<dbReference type="Pfam" id="PF02412">
    <property type="entry name" value="TSP_3"/>
    <property type="match status" value="3"/>
</dbReference>
<dbReference type="EMBL" id="PYXZ01000001">
    <property type="protein sequence ID" value="PUA82481.1"/>
    <property type="molecule type" value="Genomic_DNA"/>
</dbReference>
<evidence type="ECO:0000313" key="4">
    <source>
        <dbReference type="EMBL" id="PUA82481.1"/>
    </source>
</evidence>
<dbReference type="InterPro" id="IPR003367">
    <property type="entry name" value="Thrombospondin_3-like_rpt"/>
</dbReference>
<accession>A0A2R7Z1H1</accession>
<evidence type="ECO:0000256" key="2">
    <source>
        <dbReference type="ARBA" id="ARBA00022837"/>
    </source>
</evidence>
<evidence type="ECO:0000256" key="1">
    <source>
        <dbReference type="ARBA" id="ARBA00022729"/>
    </source>
</evidence>
<reference evidence="4 5" key="1">
    <citation type="submission" date="2018-03" db="EMBL/GenBank/DDBJ databases">
        <authorList>
            <person name="Keele B.F."/>
        </authorList>
    </citation>
    <scope>NUCLEOTIDE SEQUENCE [LARGE SCALE GENOMIC DNA]</scope>
    <source>
        <strain evidence="4 5">IB-3</strain>
    </source>
</reference>
<dbReference type="InterPro" id="IPR017897">
    <property type="entry name" value="Thrombospondin_3_rpt"/>
</dbReference>
<protein>
    <recommendedName>
        <fullName evidence="6">Thrombospondin</fullName>
    </recommendedName>
</protein>
<keyword evidence="2" id="KW-0106">Calcium</keyword>
<evidence type="ECO:0000256" key="3">
    <source>
        <dbReference type="SAM" id="MobiDB-lite"/>
    </source>
</evidence>
<comment type="caution">
    <text evidence="4">The sequence shown here is derived from an EMBL/GenBank/DDBJ whole genome shotgun (WGS) entry which is preliminary data.</text>
</comment>
<dbReference type="PANTHER" id="PTHR10199">
    <property type="entry name" value="THROMBOSPONDIN"/>
    <property type="match status" value="1"/>
</dbReference>
<dbReference type="OrthoDB" id="3782500at2"/>
<proteinExistence type="predicted"/>